<comment type="caution">
    <text evidence="1">The sequence shown here is derived from an EMBL/GenBank/DDBJ whole genome shotgun (WGS) entry which is preliminary data.</text>
</comment>
<evidence type="ECO:0000313" key="1">
    <source>
        <dbReference type="EMBL" id="TKV59030.1"/>
    </source>
</evidence>
<reference evidence="1 2" key="1">
    <citation type="submission" date="2019-05" db="EMBL/GenBank/DDBJ databases">
        <title>Nakamurella sp. N5BH11, whole genome shotgun sequence.</title>
        <authorList>
            <person name="Tuo L."/>
        </authorList>
    </citation>
    <scope>NUCLEOTIDE SEQUENCE [LARGE SCALE GENOMIC DNA]</scope>
    <source>
        <strain evidence="1 2">N5BH11</strain>
    </source>
</reference>
<evidence type="ECO:0000313" key="2">
    <source>
        <dbReference type="Proteomes" id="UP000306985"/>
    </source>
</evidence>
<name>A0A4U6QFS2_9ACTN</name>
<dbReference type="EMBL" id="SZZH01000003">
    <property type="protein sequence ID" value="TKV59030.1"/>
    <property type="molecule type" value="Genomic_DNA"/>
</dbReference>
<dbReference type="AlphaFoldDB" id="A0A4U6QFS2"/>
<protein>
    <submittedName>
        <fullName evidence="1">Uncharacterized protein</fullName>
    </submittedName>
</protein>
<organism evidence="1 2">
    <name type="scientific">Nakamurella flava</name>
    <dbReference type="NCBI Taxonomy" id="2576308"/>
    <lineage>
        <taxon>Bacteria</taxon>
        <taxon>Bacillati</taxon>
        <taxon>Actinomycetota</taxon>
        <taxon>Actinomycetes</taxon>
        <taxon>Nakamurellales</taxon>
        <taxon>Nakamurellaceae</taxon>
        <taxon>Nakamurella</taxon>
    </lineage>
</organism>
<sequence length="107" mass="10990">MKARSGVDVAAIRSLLAALDDAQAVPAPAHVPASSLAGEHVAGASVGVGSTEVARLELTEAEIALVVDGQIEERRAAATTFDAVDQPDAAERLRAEARVIEGYRTAT</sequence>
<keyword evidence="2" id="KW-1185">Reference proteome</keyword>
<proteinExistence type="predicted"/>
<dbReference type="Proteomes" id="UP000306985">
    <property type="component" value="Unassembled WGS sequence"/>
</dbReference>
<dbReference type="Gene3D" id="1.10.1510.10">
    <property type="entry name" value="Uncharacterised protein YqeY/AIM41 PF09424, N-terminal domain"/>
    <property type="match status" value="1"/>
</dbReference>
<gene>
    <name evidence="1" type="ORF">FDO65_15115</name>
</gene>
<dbReference type="OrthoDB" id="3298383at2"/>
<accession>A0A4U6QFS2</accession>
<dbReference type="InterPro" id="IPR042184">
    <property type="entry name" value="YqeY/Aim41_N"/>
</dbReference>